<protein>
    <submittedName>
        <fullName evidence="1">Uncharacterized protein</fullName>
    </submittedName>
</protein>
<keyword evidence="2" id="KW-1185">Reference proteome</keyword>
<dbReference type="EMBL" id="AWSJ01000278">
    <property type="protein sequence ID" value="ERI07403.1"/>
    <property type="molecule type" value="Genomic_DNA"/>
</dbReference>
<organism evidence="1 2">
    <name type="scientific">Aneurinibacillus aneurinilyticus ATCC 12856</name>
    <dbReference type="NCBI Taxonomy" id="649747"/>
    <lineage>
        <taxon>Bacteria</taxon>
        <taxon>Bacillati</taxon>
        <taxon>Bacillota</taxon>
        <taxon>Bacilli</taxon>
        <taxon>Bacillales</taxon>
        <taxon>Paenibacillaceae</taxon>
        <taxon>Aneurinibacillus group</taxon>
        <taxon>Aneurinibacillus</taxon>
    </lineage>
</organism>
<proteinExistence type="predicted"/>
<accession>U1WYR2</accession>
<evidence type="ECO:0000313" key="2">
    <source>
        <dbReference type="Proteomes" id="UP000016511"/>
    </source>
</evidence>
<name>U1WYR2_ANEAE</name>
<comment type="caution">
    <text evidence="1">The sequence shown here is derived from an EMBL/GenBank/DDBJ whole genome shotgun (WGS) entry which is preliminary data.</text>
</comment>
<gene>
    <name evidence="1" type="ORF">HMPREF0083_04514</name>
</gene>
<dbReference type="STRING" id="649747.HMPREF0083_04514"/>
<dbReference type="HOGENOM" id="CLU_3228892_0_0_9"/>
<sequence>MLDKPGYEFFDRDLHCFLLHLFCRYSEIPPPFYRNPQFDLTQL</sequence>
<dbReference type="Proteomes" id="UP000016511">
    <property type="component" value="Unassembled WGS sequence"/>
</dbReference>
<dbReference type="AlphaFoldDB" id="U1WYR2"/>
<reference evidence="1 2" key="1">
    <citation type="submission" date="2013-08" db="EMBL/GenBank/DDBJ databases">
        <authorList>
            <person name="Weinstock G."/>
            <person name="Sodergren E."/>
            <person name="Wylie T."/>
            <person name="Fulton L."/>
            <person name="Fulton R."/>
            <person name="Fronick C."/>
            <person name="O'Laughlin M."/>
            <person name="Godfrey J."/>
            <person name="Miner T."/>
            <person name="Herter B."/>
            <person name="Appelbaum E."/>
            <person name="Cordes M."/>
            <person name="Lek S."/>
            <person name="Wollam A."/>
            <person name="Pepin K.H."/>
            <person name="Palsikar V.B."/>
            <person name="Mitreva M."/>
            <person name="Wilson R.K."/>
        </authorList>
    </citation>
    <scope>NUCLEOTIDE SEQUENCE [LARGE SCALE GENOMIC DNA]</scope>
    <source>
        <strain evidence="1 2">ATCC 12856</strain>
    </source>
</reference>
<evidence type="ECO:0000313" key="1">
    <source>
        <dbReference type="EMBL" id="ERI07403.1"/>
    </source>
</evidence>